<dbReference type="PANTHER" id="PTHR43695">
    <property type="entry name" value="PUTATIVE (AFU_ORTHOLOGUE AFUA_2G17250)-RELATED"/>
    <property type="match status" value="1"/>
</dbReference>
<evidence type="ECO:0000256" key="4">
    <source>
        <dbReference type="SAM" id="SignalP"/>
    </source>
</evidence>
<dbReference type="InterPro" id="IPR037459">
    <property type="entry name" value="RhgT-like"/>
</dbReference>
<dbReference type="OrthoDB" id="191551at2"/>
<name>Q01PN2_SOLUE</name>
<dbReference type="SUPFAM" id="SSF52266">
    <property type="entry name" value="SGNH hydrolase"/>
    <property type="match status" value="1"/>
</dbReference>
<evidence type="ECO:0000256" key="3">
    <source>
        <dbReference type="SAM" id="MobiDB-lite"/>
    </source>
</evidence>
<dbReference type="EMBL" id="CP000473">
    <property type="protein sequence ID" value="ABJ88388.1"/>
    <property type="molecule type" value="Genomic_DNA"/>
</dbReference>
<feature type="region of interest" description="Disordered" evidence="3">
    <location>
        <begin position="92"/>
        <end position="118"/>
    </location>
</feature>
<feature type="domain" description="SGNH hydrolase-type esterase" evidence="5">
    <location>
        <begin position="26"/>
        <end position="222"/>
    </location>
</feature>
<organism evidence="6">
    <name type="scientific">Solibacter usitatus (strain Ellin6076)</name>
    <dbReference type="NCBI Taxonomy" id="234267"/>
    <lineage>
        <taxon>Bacteria</taxon>
        <taxon>Pseudomonadati</taxon>
        <taxon>Acidobacteriota</taxon>
        <taxon>Terriglobia</taxon>
        <taxon>Bryobacterales</taxon>
        <taxon>Solibacteraceae</taxon>
        <taxon>Candidatus Solibacter</taxon>
    </lineage>
</organism>
<dbReference type="InParanoid" id="Q01PN2"/>
<dbReference type="STRING" id="234267.Acid_7480"/>
<keyword evidence="2" id="KW-0378">Hydrolase</keyword>
<feature type="signal peptide" evidence="4">
    <location>
        <begin position="1"/>
        <end position="19"/>
    </location>
</feature>
<dbReference type="InterPro" id="IPR036514">
    <property type="entry name" value="SGNH_hydro_sf"/>
</dbReference>
<evidence type="ECO:0000313" key="6">
    <source>
        <dbReference type="EMBL" id="ABJ88388.1"/>
    </source>
</evidence>
<sequence length="254" mass="27461" precursor="true">MRVLKAFGTMAFLAAAAAAQPPTVWVVGDSTANNANLRGWGDPFAAYFDPQLAHTVNRARAGRSSRTFITEGLWEKVRVALKPGDYVLLEMGHNDGSAPDKDRARGSLPGLGEESQEFTLPNGSKEVVYTFGHYMRKMIAETKAAGASPIVLGLTVRNIWKDGKVERGNGRYSQWSAELAKAAGVPFLDLTNAIADQYDSMGEVKVKEWFPEDHTHTSPEGADFNASMVVAALKGAESPLVAFLSEKGKAVKPY</sequence>
<dbReference type="AlphaFoldDB" id="Q01PN2"/>
<gene>
    <name evidence="6" type="ordered locus">Acid_7480</name>
</gene>
<dbReference type="Gene3D" id="3.40.50.1110">
    <property type="entry name" value="SGNH hydrolase"/>
    <property type="match status" value="1"/>
</dbReference>
<dbReference type="CDD" id="cd01821">
    <property type="entry name" value="Rhamnogalacturan_acetylesterase_like"/>
    <property type="match status" value="1"/>
</dbReference>
<dbReference type="Pfam" id="PF13472">
    <property type="entry name" value="Lipase_GDSL_2"/>
    <property type="match status" value="1"/>
</dbReference>
<protein>
    <submittedName>
        <fullName evidence="6">Lipolytic enzyme, G-D-S-L family</fullName>
    </submittedName>
</protein>
<comment type="similarity">
    <text evidence="1">Belongs to the 'GDSL' lipolytic enzyme family.</text>
</comment>
<evidence type="ECO:0000256" key="1">
    <source>
        <dbReference type="ARBA" id="ARBA00008668"/>
    </source>
</evidence>
<dbReference type="KEGG" id="sus:Acid_7480"/>
<accession>Q01PN2</accession>
<evidence type="ECO:0000256" key="2">
    <source>
        <dbReference type="ARBA" id="ARBA00022801"/>
    </source>
</evidence>
<keyword evidence="4" id="KW-0732">Signal</keyword>
<evidence type="ECO:0000259" key="5">
    <source>
        <dbReference type="Pfam" id="PF13472"/>
    </source>
</evidence>
<dbReference type="PANTHER" id="PTHR43695:SF1">
    <property type="entry name" value="RHAMNOGALACTURONAN ACETYLESTERASE"/>
    <property type="match status" value="1"/>
</dbReference>
<dbReference type="eggNOG" id="COG2755">
    <property type="taxonomic scope" value="Bacteria"/>
</dbReference>
<feature type="chain" id="PRO_5004162443" evidence="4">
    <location>
        <begin position="20"/>
        <end position="254"/>
    </location>
</feature>
<dbReference type="GO" id="GO:0016788">
    <property type="term" value="F:hydrolase activity, acting on ester bonds"/>
    <property type="evidence" value="ECO:0007669"/>
    <property type="project" value="UniProtKB-ARBA"/>
</dbReference>
<dbReference type="InterPro" id="IPR013830">
    <property type="entry name" value="SGNH_hydro"/>
</dbReference>
<dbReference type="HOGENOM" id="CLU_065859_0_1_0"/>
<reference evidence="6" key="1">
    <citation type="submission" date="2006-10" db="EMBL/GenBank/DDBJ databases">
        <title>Complete sequence of Solibacter usitatus Ellin6076.</title>
        <authorList>
            <consortium name="US DOE Joint Genome Institute"/>
            <person name="Copeland A."/>
            <person name="Lucas S."/>
            <person name="Lapidus A."/>
            <person name="Barry K."/>
            <person name="Detter J.C."/>
            <person name="Glavina del Rio T."/>
            <person name="Hammon N."/>
            <person name="Israni S."/>
            <person name="Dalin E."/>
            <person name="Tice H."/>
            <person name="Pitluck S."/>
            <person name="Thompson L.S."/>
            <person name="Brettin T."/>
            <person name="Bruce D."/>
            <person name="Han C."/>
            <person name="Tapia R."/>
            <person name="Gilna P."/>
            <person name="Schmutz J."/>
            <person name="Larimer F."/>
            <person name="Land M."/>
            <person name="Hauser L."/>
            <person name="Kyrpides N."/>
            <person name="Mikhailova N."/>
            <person name="Janssen P.H."/>
            <person name="Kuske C.R."/>
            <person name="Richardson P."/>
        </authorList>
    </citation>
    <scope>NUCLEOTIDE SEQUENCE</scope>
    <source>
        <strain evidence="6">Ellin6076</strain>
    </source>
</reference>
<proteinExistence type="inferred from homology"/>